<name>F6B532_DESCC</name>
<evidence type="ECO:0000259" key="3">
    <source>
        <dbReference type="Pfam" id="PF00881"/>
    </source>
</evidence>
<dbReference type="Pfam" id="PF00881">
    <property type="entry name" value="Nitroreductase"/>
    <property type="match status" value="1"/>
</dbReference>
<feature type="domain" description="Nitroreductase" evidence="3">
    <location>
        <begin position="66"/>
        <end position="152"/>
    </location>
</feature>
<dbReference type="KEGG" id="dca:Desca_0147"/>
<comment type="similarity">
    <text evidence="1">Belongs to the nitroreductase family.</text>
</comment>
<keyword evidence="2" id="KW-0560">Oxidoreductase</keyword>
<proteinExistence type="inferred from homology"/>
<dbReference type="Proteomes" id="UP000009226">
    <property type="component" value="Chromosome"/>
</dbReference>
<gene>
    <name evidence="4" type="ordered locus">Desca_0147</name>
</gene>
<dbReference type="AlphaFoldDB" id="F6B532"/>
<keyword evidence="5" id="KW-1185">Reference proteome</keyword>
<sequence>MTKDVIEAIEQRRSVRSFTREPVPEATIGRLVEAALDAPSAGNLQPWQLVVVFNEETRRALAGACLQQHFIAEAPVNIVVCLEQGKSQRVYGRRGDFYQHQDVGAAIENMLLAATGYGLGTCWVGAFDEDKVSQILELGGDLRPAAIIAVGYSNEEPRPIPRRNANDVVKIII</sequence>
<protein>
    <submittedName>
        <fullName evidence="4">Nitroreductase</fullName>
    </submittedName>
</protein>
<accession>F6B532</accession>
<dbReference type="STRING" id="868595.Desca_0147"/>
<dbReference type="PANTHER" id="PTHR43673:SF10">
    <property type="entry name" value="NADH DEHYDROGENASE_NAD(P)H NITROREDUCTASE XCC3605-RELATED"/>
    <property type="match status" value="1"/>
</dbReference>
<dbReference type="HOGENOM" id="CLU_070764_7_1_9"/>
<dbReference type="Gene3D" id="3.40.109.10">
    <property type="entry name" value="NADH Oxidase"/>
    <property type="match status" value="1"/>
</dbReference>
<dbReference type="eggNOG" id="COG0778">
    <property type="taxonomic scope" value="Bacteria"/>
</dbReference>
<organism evidence="4 5">
    <name type="scientific">Desulfotomaculum nigrificans (strain DSM 14880 / VKM B-2319 / CO-1-SRB)</name>
    <name type="common">Desulfotomaculum carboxydivorans</name>
    <dbReference type="NCBI Taxonomy" id="868595"/>
    <lineage>
        <taxon>Bacteria</taxon>
        <taxon>Bacillati</taxon>
        <taxon>Bacillota</taxon>
        <taxon>Clostridia</taxon>
        <taxon>Eubacteriales</taxon>
        <taxon>Desulfotomaculaceae</taxon>
        <taxon>Desulfotomaculum</taxon>
    </lineage>
</organism>
<evidence type="ECO:0000256" key="1">
    <source>
        <dbReference type="ARBA" id="ARBA00007118"/>
    </source>
</evidence>
<dbReference type="InterPro" id="IPR000415">
    <property type="entry name" value="Nitroreductase-like"/>
</dbReference>
<dbReference type="InterPro" id="IPR029479">
    <property type="entry name" value="Nitroreductase"/>
</dbReference>
<reference evidence="4" key="1">
    <citation type="submission" date="2011-05" db="EMBL/GenBank/DDBJ databases">
        <title>Complete sequence of Desulfotomaculum carboxydivorans CO-1-SRB.</title>
        <authorList>
            <consortium name="US DOE Joint Genome Institute"/>
            <person name="Lucas S."/>
            <person name="Han J."/>
            <person name="Lapidus A."/>
            <person name="Cheng J.-F."/>
            <person name="Goodwin L."/>
            <person name="Pitluck S."/>
            <person name="Peters L."/>
            <person name="Mikhailova N."/>
            <person name="Lu M."/>
            <person name="Han C."/>
            <person name="Tapia R."/>
            <person name="Land M."/>
            <person name="Hauser L."/>
            <person name="Kyrpides N."/>
            <person name="Ivanova N."/>
            <person name="Pagani I."/>
            <person name="Stams A."/>
            <person name="Plugge C."/>
            <person name="Muyzer G."/>
            <person name="Kuever J."/>
            <person name="Parshina S."/>
            <person name="Ivanova A."/>
            <person name="Nazina T."/>
            <person name="Woyke T."/>
        </authorList>
    </citation>
    <scope>NUCLEOTIDE SEQUENCE [LARGE SCALE GENOMIC DNA]</scope>
    <source>
        <strain evidence="4">CO-1-SRB</strain>
    </source>
</reference>
<dbReference type="GO" id="GO:0016491">
    <property type="term" value="F:oxidoreductase activity"/>
    <property type="evidence" value="ECO:0007669"/>
    <property type="project" value="UniProtKB-KW"/>
</dbReference>
<dbReference type="PANTHER" id="PTHR43673">
    <property type="entry name" value="NAD(P)H NITROREDUCTASE YDGI-RELATED"/>
    <property type="match status" value="1"/>
</dbReference>
<dbReference type="SUPFAM" id="SSF55469">
    <property type="entry name" value="FMN-dependent nitroreductase-like"/>
    <property type="match status" value="1"/>
</dbReference>
<dbReference type="RefSeq" id="WP_013809451.1">
    <property type="nucleotide sequence ID" value="NC_015565.1"/>
</dbReference>
<evidence type="ECO:0000256" key="2">
    <source>
        <dbReference type="ARBA" id="ARBA00023002"/>
    </source>
</evidence>
<dbReference type="EMBL" id="CP002736">
    <property type="protein sequence ID" value="AEF93051.1"/>
    <property type="molecule type" value="Genomic_DNA"/>
</dbReference>
<evidence type="ECO:0000313" key="5">
    <source>
        <dbReference type="Proteomes" id="UP000009226"/>
    </source>
</evidence>
<evidence type="ECO:0000313" key="4">
    <source>
        <dbReference type="EMBL" id="AEF93051.1"/>
    </source>
</evidence>